<dbReference type="PANTHER" id="PTHR35936:SF25">
    <property type="entry name" value="ABC TRANSPORTER SUBSTRATE-BINDING PROTEIN"/>
    <property type="match status" value="1"/>
</dbReference>
<evidence type="ECO:0000313" key="5">
    <source>
        <dbReference type="EMBL" id="CAH0536378.1"/>
    </source>
</evidence>
<sequence length="255" mass="29524">MRYYSFVLLLLSFSTFSQTITLGSVDYPPYFGPRLHNYGVVSEIVQSAFKRQKVDSNVDFFPWARLMQIGKAGKVDALYTVWCTAERKRDFYYSHALFPNEVVLLKLKSLKIKFESYKDLRPYRIAYVYGYAYPDAFYQEPKLKLIKGYNDKENVEKLLAGKVDLVVIDKYQGISLLKELSPDKAKEYDTSLNPLSIMQQYVAVPKAIKHGHELIDKFNLGLSQMKEDGSFLELLKANDLDVEPKYWQAEQSCNP</sequence>
<keyword evidence="2 3" id="KW-0732">Signal</keyword>
<accession>A0ABN8E105</accession>
<dbReference type="PANTHER" id="PTHR35936">
    <property type="entry name" value="MEMBRANE-BOUND LYTIC MUREIN TRANSGLYCOSYLASE F"/>
    <property type="match status" value="1"/>
</dbReference>
<evidence type="ECO:0000256" key="3">
    <source>
        <dbReference type="SAM" id="SignalP"/>
    </source>
</evidence>
<feature type="domain" description="Solute-binding protein family 3/N-terminal" evidence="4">
    <location>
        <begin position="19"/>
        <end position="238"/>
    </location>
</feature>
<feature type="chain" id="PRO_5045744082" description="Solute-binding protein family 3/N-terminal domain-containing protein" evidence="3">
    <location>
        <begin position="20"/>
        <end position="255"/>
    </location>
</feature>
<dbReference type="Proteomes" id="UP000838748">
    <property type="component" value="Unassembled WGS sequence"/>
</dbReference>
<comment type="caution">
    <text evidence="5">The sequence shown here is derived from an EMBL/GenBank/DDBJ whole genome shotgun (WGS) entry which is preliminary data.</text>
</comment>
<proteinExistence type="inferred from homology"/>
<keyword evidence="6" id="KW-1185">Reference proteome</keyword>
<dbReference type="Gene3D" id="3.40.190.10">
    <property type="entry name" value="Periplasmic binding protein-like II"/>
    <property type="match status" value="2"/>
</dbReference>
<dbReference type="EMBL" id="CAKLDM010000001">
    <property type="protein sequence ID" value="CAH0536378.1"/>
    <property type="molecule type" value="Genomic_DNA"/>
</dbReference>
<comment type="similarity">
    <text evidence="1">Belongs to the bacterial solute-binding protein 3 family.</text>
</comment>
<evidence type="ECO:0000313" key="6">
    <source>
        <dbReference type="Proteomes" id="UP000838748"/>
    </source>
</evidence>
<dbReference type="SUPFAM" id="SSF53850">
    <property type="entry name" value="Periplasmic binding protein-like II"/>
    <property type="match status" value="1"/>
</dbReference>
<reference evidence="5" key="1">
    <citation type="submission" date="2021-11" db="EMBL/GenBank/DDBJ databases">
        <authorList>
            <person name="Rodrigo-Torres L."/>
            <person name="Arahal R. D."/>
            <person name="Lucena T."/>
        </authorList>
    </citation>
    <scope>NUCLEOTIDE SEQUENCE</scope>
    <source>
        <strain evidence="5">CECT 7928</strain>
    </source>
</reference>
<protein>
    <recommendedName>
        <fullName evidence="4">Solute-binding protein family 3/N-terminal domain-containing protein</fullName>
    </recommendedName>
</protein>
<feature type="signal peptide" evidence="3">
    <location>
        <begin position="1"/>
        <end position="19"/>
    </location>
</feature>
<evidence type="ECO:0000256" key="1">
    <source>
        <dbReference type="ARBA" id="ARBA00010333"/>
    </source>
</evidence>
<evidence type="ECO:0000259" key="4">
    <source>
        <dbReference type="SMART" id="SM00062"/>
    </source>
</evidence>
<organism evidence="5 6">
    <name type="scientific">Vibrio marisflavi CECT 7928</name>
    <dbReference type="NCBI Taxonomy" id="634439"/>
    <lineage>
        <taxon>Bacteria</taxon>
        <taxon>Pseudomonadati</taxon>
        <taxon>Pseudomonadota</taxon>
        <taxon>Gammaproteobacteria</taxon>
        <taxon>Vibrionales</taxon>
        <taxon>Vibrionaceae</taxon>
        <taxon>Vibrio</taxon>
    </lineage>
</organism>
<dbReference type="InterPro" id="IPR001638">
    <property type="entry name" value="Solute-binding_3/MltF_N"/>
</dbReference>
<dbReference type="RefSeq" id="WP_237359799.1">
    <property type="nucleotide sequence ID" value="NZ_CAKLDM010000001.1"/>
</dbReference>
<gene>
    <name evidence="5" type="ORF">VMF7928_00391</name>
</gene>
<name>A0ABN8E105_9VIBR</name>
<dbReference type="Pfam" id="PF00497">
    <property type="entry name" value="SBP_bac_3"/>
    <property type="match status" value="1"/>
</dbReference>
<evidence type="ECO:0000256" key="2">
    <source>
        <dbReference type="ARBA" id="ARBA00022729"/>
    </source>
</evidence>
<dbReference type="SMART" id="SM00062">
    <property type="entry name" value="PBPb"/>
    <property type="match status" value="1"/>
</dbReference>